<evidence type="ECO:0000256" key="2">
    <source>
        <dbReference type="ARBA" id="ARBA00022946"/>
    </source>
</evidence>
<dbReference type="OMA" id="QHYKEIN"/>
<reference evidence="10 11" key="1">
    <citation type="journal article" date="2021" name="Nat. Plants">
        <title>The Taxus genome provides insights into paclitaxel biosynthesis.</title>
        <authorList>
            <person name="Xiong X."/>
            <person name="Gou J."/>
            <person name="Liao Q."/>
            <person name="Li Y."/>
            <person name="Zhou Q."/>
            <person name="Bi G."/>
            <person name="Li C."/>
            <person name="Du R."/>
            <person name="Wang X."/>
            <person name="Sun T."/>
            <person name="Guo L."/>
            <person name="Liang H."/>
            <person name="Lu P."/>
            <person name="Wu Y."/>
            <person name="Zhang Z."/>
            <person name="Ro D.K."/>
            <person name="Shang Y."/>
            <person name="Huang S."/>
            <person name="Yan J."/>
        </authorList>
    </citation>
    <scope>NUCLEOTIDE SEQUENCE [LARGE SCALE GENOMIC DNA]</scope>
    <source>
        <strain evidence="10">Ta-2019</strain>
    </source>
</reference>
<dbReference type="SMART" id="SM00978">
    <property type="entry name" value="Tim44"/>
    <property type="match status" value="1"/>
</dbReference>
<evidence type="ECO:0000256" key="5">
    <source>
        <dbReference type="ARBA" id="ARBA00023274"/>
    </source>
</evidence>
<feature type="non-terminal residue" evidence="10">
    <location>
        <position position="259"/>
    </location>
</feature>
<dbReference type="GO" id="GO:1990904">
    <property type="term" value="C:ribonucleoprotein complex"/>
    <property type="evidence" value="ECO:0007669"/>
    <property type="project" value="UniProtKB-KW"/>
</dbReference>
<comment type="similarity">
    <text evidence="6">Belongs to the mitochondrion-specific ribosomal protein mL45 family.</text>
</comment>
<evidence type="ECO:0000259" key="9">
    <source>
        <dbReference type="SMART" id="SM00978"/>
    </source>
</evidence>
<proteinExistence type="inferred from homology"/>
<dbReference type="InterPro" id="IPR007379">
    <property type="entry name" value="Tim44-like_dom"/>
</dbReference>
<dbReference type="Proteomes" id="UP000824469">
    <property type="component" value="Unassembled WGS sequence"/>
</dbReference>
<gene>
    <name evidence="10" type="ORF">KI387_013199</name>
</gene>
<feature type="domain" description="Tim44-like" evidence="9">
    <location>
        <begin position="132"/>
        <end position="258"/>
    </location>
</feature>
<evidence type="ECO:0000256" key="7">
    <source>
        <dbReference type="ARBA" id="ARBA00039448"/>
    </source>
</evidence>
<keyword evidence="3" id="KW-0689">Ribosomal protein</keyword>
<dbReference type="InterPro" id="IPR032710">
    <property type="entry name" value="NTF2-like_dom_sf"/>
</dbReference>
<organism evidence="10 11">
    <name type="scientific">Taxus chinensis</name>
    <name type="common">Chinese yew</name>
    <name type="synonym">Taxus wallichiana var. chinensis</name>
    <dbReference type="NCBI Taxonomy" id="29808"/>
    <lineage>
        <taxon>Eukaryota</taxon>
        <taxon>Viridiplantae</taxon>
        <taxon>Streptophyta</taxon>
        <taxon>Embryophyta</taxon>
        <taxon>Tracheophyta</taxon>
        <taxon>Spermatophyta</taxon>
        <taxon>Pinopsida</taxon>
        <taxon>Pinidae</taxon>
        <taxon>Conifers II</taxon>
        <taxon>Cupressales</taxon>
        <taxon>Taxaceae</taxon>
        <taxon>Taxus</taxon>
    </lineage>
</organism>
<keyword evidence="5" id="KW-0687">Ribonucleoprotein</keyword>
<evidence type="ECO:0000256" key="8">
    <source>
        <dbReference type="ARBA" id="ARBA00043031"/>
    </source>
</evidence>
<keyword evidence="11" id="KW-1185">Reference proteome</keyword>
<keyword evidence="2" id="KW-0809">Transit peptide</keyword>
<dbReference type="PANTHER" id="PTHR28554">
    <property type="entry name" value="39S RIBOSOMAL PROTEIN L45, MITOCHONDRIAL"/>
    <property type="match status" value="1"/>
</dbReference>
<feature type="non-terminal residue" evidence="10">
    <location>
        <position position="1"/>
    </location>
</feature>
<dbReference type="SUPFAM" id="SSF54427">
    <property type="entry name" value="NTF2-like"/>
    <property type="match status" value="1"/>
</dbReference>
<dbReference type="Gene3D" id="3.10.450.240">
    <property type="match status" value="1"/>
</dbReference>
<evidence type="ECO:0000256" key="1">
    <source>
        <dbReference type="ARBA" id="ARBA00004173"/>
    </source>
</evidence>
<dbReference type="EMBL" id="JAHRHJ020000009">
    <property type="protein sequence ID" value="KAH9301616.1"/>
    <property type="molecule type" value="Genomic_DNA"/>
</dbReference>
<evidence type="ECO:0000313" key="10">
    <source>
        <dbReference type="EMBL" id="KAH9301616.1"/>
    </source>
</evidence>
<accession>A0AA38FHC6</accession>
<comment type="caution">
    <text evidence="10">The sequence shown here is derived from an EMBL/GenBank/DDBJ whole genome shotgun (WGS) entry which is preliminary data.</text>
</comment>
<evidence type="ECO:0000256" key="3">
    <source>
        <dbReference type="ARBA" id="ARBA00022980"/>
    </source>
</evidence>
<evidence type="ECO:0000313" key="11">
    <source>
        <dbReference type="Proteomes" id="UP000824469"/>
    </source>
</evidence>
<sequence>EHSRLEKTSSDLDVTVVESTYCSRHGLRLSSLKGYGHQINVKAREISASLLGHNTWHLYDSLHSIHGERNFSMQARTPHQRGQKVGLQLSLVSPGILLEPYKPPEPISFLQRWFTRRGWRRTKEALMSELRSAYAIAKLRKLAGYSKPIFYQEAIQHYKEINKFLAQGHRTSLRKLVTENMYSIFKKEIKQREATWSRVHWELIEPAVRIRTLQARMIGVDKDNLDKAFVQLTLEMLTNQKFAAYDLQGNLVAGNIDAK</sequence>
<protein>
    <recommendedName>
        <fullName evidence="7">Large ribosomal subunit protein mL45</fullName>
    </recommendedName>
    <alternativeName>
        <fullName evidence="8">39S ribosomal protein L45, mitochondrial</fullName>
    </alternativeName>
</protein>
<dbReference type="GO" id="GO:0005840">
    <property type="term" value="C:ribosome"/>
    <property type="evidence" value="ECO:0007669"/>
    <property type="project" value="UniProtKB-KW"/>
</dbReference>
<dbReference type="PANTHER" id="PTHR28554:SF1">
    <property type="entry name" value="LARGE RIBOSOMAL SUBUNIT PROTEIN ML45"/>
    <property type="match status" value="1"/>
</dbReference>
<dbReference type="Pfam" id="PF04280">
    <property type="entry name" value="Tim44"/>
    <property type="match status" value="1"/>
</dbReference>
<dbReference type="GO" id="GO:0005739">
    <property type="term" value="C:mitochondrion"/>
    <property type="evidence" value="ECO:0007669"/>
    <property type="project" value="UniProtKB-SubCell"/>
</dbReference>
<keyword evidence="4" id="KW-0496">Mitochondrion</keyword>
<comment type="subcellular location">
    <subcellularLocation>
        <location evidence="1">Mitochondrion</location>
    </subcellularLocation>
</comment>
<evidence type="ECO:0000256" key="4">
    <source>
        <dbReference type="ARBA" id="ARBA00023128"/>
    </source>
</evidence>
<evidence type="ECO:0000256" key="6">
    <source>
        <dbReference type="ARBA" id="ARBA00038073"/>
    </source>
</evidence>
<dbReference type="InterPro" id="IPR051975">
    <property type="entry name" value="mtLSU_mL45"/>
</dbReference>
<name>A0AA38FHC6_TAXCH</name>
<dbReference type="AlphaFoldDB" id="A0AA38FHC6"/>